<organism evidence="3 4">
    <name type="scientific">Sphingobium limneticum</name>
    <dbReference type="NCBI Taxonomy" id="1007511"/>
    <lineage>
        <taxon>Bacteria</taxon>
        <taxon>Pseudomonadati</taxon>
        <taxon>Pseudomonadota</taxon>
        <taxon>Alphaproteobacteria</taxon>
        <taxon>Sphingomonadales</taxon>
        <taxon>Sphingomonadaceae</taxon>
        <taxon>Sphingobium</taxon>
    </lineage>
</organism>
<dbReference type="PROSITE" id="PS51257">
    <property type="entry name" value="PROKAR_LIPOPROTEIN"/>
    <property type="match status" value="1"/>
</dbReference>
<dbReference type="RefSeq" id="WP_120253238.1">
    <property type="nucleotide sequence ID" value="NZ_VYPZ01000001.1"/>
</dbReference>
<feature type="signal peptide" evidence="1">
    <location>
        <begin position="1"/>
        <end position="23"/>
    </location>
</feature>
<dbReference type="AlphaFoldDB" id="A0A5J5IE48"/>
<gene>
    <name evidence="3" type="ORF">F4U95_01575</name>
    <name evidence="2" type="ORF">F4U96_01575</name>
</gene>
<dbReference type="Proteomes" id="UP000326364">
    <property type="component" value="Unassembled WGS sequence"/>
</dbReference>
<dbReference type="EMBL" id="VYQB01000001">
    <property type="protein sequence ID" value="KAA9021412.1"/>
    <property type="molecule type" value="Genomic_DNA"/>
</dbReference>
<evidence type="ECO:0008006" key="6">
    <source>
        <dbReference type="Google" id="ProtNLM"/>
    </source>
</evidence>
<evidence type="ECO:0000313" key="4">
    <source>
        <dbReference type="Proteomes" id="UP000325933"/>
    </source>
</evidence>
<proteinExistence type="predicted"/>
<evidence type="ECO:0000313" key="3">
    <source>
        <dbReference type="EMBL" id="KAA9033774.1"/>
    </source>
</evidence>
<keyword evidence="5" id="KW-1185">Reference proteome</keyword>
<keyword evidence="1" id="KW-0732">Signal</keyword>
<protein>
    <recommendedName>
        <fullName evidence="6">Lipocalin-like domain-containing protein</fullName>
    </recommendedName>
</protein>
<evidence type="ECO:0000313" key="2">
    <source>
        <dbReference type="EMBL" id="KAA9021412.1"/>
    </source>
</evidence>
<name>A0A5J5IE48_9SPHN</name>
<dbReference type="EMBL" id="VYQA01000001">
    <property type="protein sequence ID" value="KAA9033774.1"/>
    <property type="molecule type" value="Genomic_DNA"/>
</dbReference>
<feature type="chain" id="PRO_5023917845" description="Lipocalin-like domain-containing protein" evidence="1">
    <location>
        <begin position="24"/>
        <end position="186"/>
    </location>
</feature>
<dbReference type="Proteomes" id="UP000325933">
    <property type="component" value="Unassembled WGS sequence"/>
</dbReference>
<evidence type="ECO:0000313" key="5">
    <source>
        <dbReference type="Proteomes" id="UP000326364"/>
    </source>
</evidence>
<accession>A0A5J5IE48</accession>
<sequence>MHARHSILLALTLAACSGGSSSANEQANAARPAPVTNAAAPLDPAASRIDFAALAGQWKVVGVAVAESGVQALAQDDPAYMGQLLDIAAERLSWVKGKAAAGATLSDQCDGPVTARQTGAAAQEYGQQFAAQTKALHIDRPDPHAVECDDGQWGPEAAGGAIILPAPDGRIAMSWYDGAMLLLQKM</sequence>
<reference evidence="4 5" key="1">
    <citation type="submission" date="2019-09" db="EMBL/GenBank/DDBJ databases">
        <authorList>
            <person name="Feng G."/>
        </authorList>
    </citation>
    <scope>NUCLEOTIDE SEQUENCE [LARGE SCALE GENOMIC DNA]</scope>
    <source>
        <strain evidence="3 4">KACC 19283</strain>
        <strain evidence="2 5">KACC 19284</strain>
    </source>
</reference>
<comment type="caution">
    <text evidence="3">The sequence shown here is derived from an EMBL/GenBank/DDBJ whole genome shotgun (WGS) entry which is preliminary data.</text>
</comment>
<evidence type="ECO:0000256" key="1">
    <source>
        <dbReference type="SAM" id="SignalP"/>
    </source>
</evidence>